<feature type="region of interest" description="Disordered" evidence="1">
    <location>
        <begin position="1"/>
        <end position="20"/>
    </location>
</feature>
<dbReference type="AlphaFoldDB" id="A0A9P7YXB2"/>
<gene>
    <name evidence="3" type="ORF">BJ878DRAFT_483268</name>
</gene>
<accession>A0A9P7YXB2</accession>
<evidence type="ECO:0000256" key="2">
    <source>
        <dbReference type="SAM" id="Phobius"/>
    </source>
</evidence>
<keyword evidence="2" id="KW-0812">Transmembrane</keyword>
<keyword evidence="4" id="KW-1185">Reference proteome</keyword>
<reference evidence="3" key="1">
    <citation type="journal article" date="2021" name="IMA Fungus">
        <title>Genomic characterization of three marine fungi, including Emericellopsis atlantica sp. nov. with signatures of a generalist lifestyle and marine biomass degradation.</title>
        <authorList>
            <person name="Hagestad O.C."/>
            <person name="Hou L."/>
            <person name="Andersen J.H."/>
            <person name="Hansen E.H."/>
            <person name="Altermark B."/>
            <person name="Li C."/>
            <person name="Kuhnert E."/>
            <person name="Cox R.J."/>
            <person name="Crous P.W."/>
            <person name="Spatafora J.W."/>
            <person name="Lail K."/>
            <person name="Amirebrahimi M."/>
            <person name="Lipzen A."/>
            <person name="Pangilinan J."/>
            <person name="Andreopoulos W."/>
            <person name="Hayes R.D."/>
            <person name="Ng V."/>
            <person name="Grigoriev I.V."/>
            <person name="Jackson S.A."/>
            <person name="Sutton T.D.S."/>
            <person name="Dobson A.D.W."/>
            <person name="Rama T."/>
        </authorList>
    </citation>
    <scope>NUCLEOTIDE SEQUENCE</scope>
    <source>
        <strain evidence="3">TRa3180A</strain>
    </source>
</reference>
<evidence type="ECO:0000313" key="3">
    <source>
        <dbReference type="EMBL" id="KAG9241082.1"/>
    </source>
</evidence>
<evidence type="ECO:0000256" key="1">
    <source>
        <dbReference type="SAM" id="MobiDB-lite"/>
    </source>
</evidence>
<protein>
    <submittedName>
        <fullName evidence="3">Uncharacterized protein</fullName>
    </submittedName>
</protein>
<dbReference type="EMBL" id="MU254275">
    <property type="protein sequence ID" value="KAG9241082.1"/>
    <property type="molecule type" value="Genomic_DNA"/>
</dbReference>
<sequence>MTEASVAVDPPQDSHGESVQIATEDEELDDSALEECTAMVDQELMLQTVLITMNMVGILVVRAKMKKWIYQLQNDDTQPQPFPVGLILPLLTDIRWSTAEYKEWPLQGFLRRVQIGTQISYSLRSTLNARGEDLEHWHMQRRS</sequence>
<evidence type="ECO:0000313" key="4">
    <source>
        <dbReference type="Proteomes" id="UP000887226"/>
    </source>
</evidence>
<name>A0A9P7YXB2_9HELO</name>
<keyword evidence="2" id="KW-1133">Transmembrane helix</keyword>
<dbReference type="Proteomes" id="UP000887226">
    <property type="component" value="Unassembled WGS sequence"/>
</dbReference>
<keyword evidence="2" id="KW-0472">Membrane</keyword>
<organism evidence="3 4">
    <name type="scientific">Calycina marina</name>
    <dbReference type="NCBI Taxonomy" id="1763456"/>
    <lineage>
        <taxon>Eukaryota</taxon>
        <taxon>Fungi</taxon>
        <taxon>Dikarya</taxon>
        <taxon>Ascomycota</taxon>
        <taxon>Pezizomycotina</taxon>
        <taxon>Leotiomycetes</taxon>
        <taxon>Helotiales</taxon>
        <taxon>Pezizellaceae</taxon>
        <taxon>Calycina</taxon>
    </lineage>
</organism>
<proteinExistence type="predicted"/>
<comment type="caution">
    <text evidence="3">The sequence shown here is derived from an EMBL/GenBank/DDBJ whole genome shotgun (WGS) entry which is preliminary data.</text>
</comment>
<feature type="transmembrane region" description="Helical" evidence="2">
    <location>
        <begin position="44"/>
        <end position="61"/>
    </location>
</feature>